<dbReference type="InterPro" id="IPR036396">
    <property type="entry name" value="Cyt_P450_sf"/>
</dbReference>
<dbReference type="EMBL" id="JAUESC010000385">
    <property type="protein sequence ID" value="KAK0578832.1"/>
    <property type="molecule type" value="Genomic_DNA"/>
</dbReference>
<accession>A0AA39VG17</accession>
<comment type="caution">
    <text evidence="1">The sequence shown here is derived from an EMBL/GenBank/DDBJ whole genome shotgun (WGS) entry which is preliminary data.</text>
</comment>
<dbReference type="GO" id="GO:0016705">
    <property type="term" value="F:oxidoreductase activity, acting on paired donors, with incorporation or reduction of molecular oxygen"/>
    <property type="evidence" value="ECO:0007669"/>
    <property type="project" value="InterPro"/>
</dbReference>
<evidence type="ECO:0000313" key="1">
    <source>
        <dbReference type="EMBL" id="KAK0578832.1"/>
    </source>
</evidence>
<organism evidence="1 2">
    <name type="scientific">Acer saccharum</name>
    <name type="common">Sugar maple</name>
    <dbReference type="NCBI Taxonomy" id="4024"/>
    <lineage>
        <taxon>Eukaryota</taxon>
        <taxon>Viridiplantae</taxon>
        <taxon>Streptophyta</taxon>
        <taxon>Embryophyta</taxon>
        <taxon>Tracheophyta</taxon>
        <taxon>Spermatophyta</taxon>
        <taxon>Magnoliopsida</taxon>
        <taxon>eudicotyledons</taxon>
        <taxon>Gunneridae</taxon>
        <taxon>Pentapetalae</taxon>
        <taxon>rosids</taxon>
        <taxon>malvids</taxon>
        <taxon>Sapindales</taxon>
        <taxon>Sapindaceae</taxon>
        <taxon>Hippocastanoideae</taxon>
        <taxon>Acereae</taxon>
        <taxon>Acer</taxon>
    </lineage>
</organism>
<proteinExistence type="predicted"/>
<sequence length="266" mass="31440">MFRNKPTFRWIHKLMKEMNTDIVCIRLGNVHVIAVTCPEISREILRKQDAVFALRPMSMSTEMTTRGYLTAALIPFGEQWKKMRRILTTEVVSPAKHRWFYTKRTEEADHLVRYVYNQIKLGGLVNVRVAAQQYCGNLIRKMVFNKRFFGDGSKDRGPGLEEEEHVYAIFTILHYLYSFCASDFVPCLRWKFDLDGHEKAMKKVVEIIDKYHNPIIEERIRQWRIGFKKEIEDLQDVFITSDPTISRVNRRRNRLVTFTIDGGRTE</sequence>
<dbReference type="Pfam" id="PF00067">
    <property type="entry name" value="p450"/>
    <property type="match status" value="1"/>
</dbReference>
<name>A0AA39VG17_ACESA</name>
<protein>
    <recommendedName>
        <fullName evidence="3">Cytochrome P450</fullName>
    </recommendedName>
</protein>
<evidence type="ECO:0000313" key="2">
    <source>
        <dbReference type="Proteomes" id="UP001168877"/>
    </source>
</evidence>
<keyword evidence="2" id="KW-1185">Reference proteome</keyword>
<dbReference type="InterPro" id="IPR001128">
    <property type="entry name" value="Cyt_P450"/>
</dbReference>
<dbReference type="Gene3D" id="1.10.630.10">
    <property type="entry name" value="Cytochrome P450"/>
    <property type="match status" value="1"/>
</dbReference>
<dbReference type="GO" id="GO:0004497">
    <property type="term" value="F:monooxygenase activity"/>
    <property type="evidence" value="ECO:0007669"/>
    <property type="project" value="InterPro"/>
</dbReference>
<dbReference type="Proteomes" id="UP001168877">
    <property type="component" value="Unassembled WGS sequence"/>
</dbReference>
<dbReference type="SUPFAM" id="SSF48264">
    <property type="entry name" value="Cytochrome P450"/>
    <property type="match status" value="1"/>
</dbReference>
<dbReference type="GO" id="GO:0020037">
    <property type="term" value="F:heme binding"/>
    <property type="evidence" value="ECO:0007669"/>
    <property type="project" value="InterPro"/>
</dbReference>
<evidence type="ECO:0008006" key="3">
    <source>
        <dbReference type="Google" id="ProtNLM"/>
    </source>
</evidence>
<dbReference type="GO" id="GO:0005506">
    <property type="term" value="F:iron ion binding"/>
    <property type="evidence" value="ECO:0007669"/>
    <property type="project" value="InterPro"/>
</dbReference>
<dbReference type="PANTHER" id="PTHR24299:SF52">
    <property type="entry name" value="CYTOCHROME P450"/>
    <property type="match status" value="1"/>
</dbReference>
<reference evidence="1" key="2">
    <citation type="submission" date="2023-06" db="EMBL/GenBank/DDBJ databases">
        <authorList>
            <person name="Swenson N.G."/>
            <person name="Wegrzyn J.L."/>
            <person name="Mcevoy S.L."/>
        </authorList>
    </citation>
    <scope>NUCLEOTIDE SEQUENCE</scope>
    <source>
        <strain evidence="1">NS2018</strain>
        <tissue evidence="1">Leaf</tissue>
    </source>
</reference>
<dbReference type="PANTHER" id="PTHR24299">
    <property type="entry name" value="CYTOCHROME P450 FAMILY 1"/>
    <property type="match status" value="1"/>
</dbReference>
<gene>
    <name evidence="1" type="ORF">LWI29_016858</name>
</gene>
<reference evidence="1" key="1">
    <citation type="journal article" date="2022" name="Plant J.">
        <title>Strategies of tolerance reflected in two North American maple genomes.</title>
        <authorList>
            <person name="McEvoy S.L."/>
            <person name="Sezen U.U."/>
            <person name="Trouern-Trend A."/>
            <person name="McMahon S.M."/>
            <person name="Schaberg P.G."/>
            <person name="Yang J."/>
            <person name="Wegrzyn J.L."/>
            <person name="Swenson N.G."/>
        </authorList>
    </citation>
    <scope>NUCLEOTIDE SEQUENCE</scope>
    <source>
        <strain evidence="1">NS2018</strain>
    </source>
</reference>
<dbReference type="AlphaFoldDB" id="A0AA39VG17"/>